<accession>A0AAD5RW63</accession>
<keyword evidence="3" id="KW-1185">Reference proteome</keyword>
<dbReference type="EMBL" id="JAKWBI020000041">
    <property type="protein sequence ID" value="KAJ2904965.1"/>
    <property type="molecule type" value="Genomic_DNA"/>
</dbReference>
<protein>
    <recommendedName>
        <fullName evidence="4">Transcription factor domain-containing protein</fullName>
    </recommendedName>
</protein>
<dbReference type="PANTHER" id="PTHR31668:SF24">
    <property type="entry name" value="TRANSCRIPTION FACTOR, PUTATIVE-RELATED"/>
    <property type="match status" value="1"/>
</dbReference>
<evidence type="ECO:0008006" key="4">
    <source>
        <dbReference type="Google" id="ProtNLM"/>
    </source>
</evidence>
<evidence type="ECO:0000256" key="1">
    <source>
        <dbReference type="ARBA" id="ARBA00023242"/>
    </source>
</evidence>
<comment type="caution">
    <text evidence="2">The sequence shown here is derived from an EMBL/GenBank/DDBJ whole genome shotgun (WGS) entry which is preliminary data.</text>
</comment>
<organism evidence="2 3">
    <name type="scientific">Zalerion maritima</name>
    <dbReference type="NCBI Taxonomy" id="339359"/>
    <lineage>
        <taxon>Eukaryota</taxon>
        <taxon>Fungi</taxon>
        <taxon>Dikarya</taxon>
        <taxon>Ascomycota</taxon>
        <taxon>Pezizomycotina</taxon>
        <taxon>Sordariomycetes</taxon>
        <taxon>Lulworthiomycetidae</taxon>
        <taxon>Lulworthiales</taxon>
        <taxon>Lulworthiaceae</taxon>
        <taxon>Zalerion</taxon>
    </lineage>
</organism>
<sequence>MMGLKRLDQAFLYLRQGIAQMQPMGIHDPKIWEEDVDGKERRRRSFLYWELFVHERFLAIVSSYPAVLSPFLGGMSQPGPSIPHHVHAGFCRVIKLFSLIDEKFLAQWLKTSHHHLIGASWIAGRQRLLDEDEAAHAVESPSVLSTAAFMKADMQLSIQVVGLSSLQHAGLFVTRLWLRTVVWQLAMSRCLLSSSDTVPEALSRAFPIKRVLKQLRRIVEPRDAMWDMRESIALHGSGICRSCSKS</sequence>
<keyword evidence="1" id="KW-0539">Nucleus</keyword>
<dbReference type="AlphaFoldDB" id="A0AAD5RW63"/>
<reference evidence="2" key="1">
    <citation type="submission" date="2022-07" db="EMBL/GenBank/DDBJ databases">
        <title>Draft genome sequence of Zalerion maritima ATCC 34329, a (micro)plastics degrading marine fungus.</title>
        <authorList>
            <person name="Paco A."/>
            <person name="Goncalves M.F.M."/>
            <person name="Rocha-Santos T.A.P."/>
            <person name="Alves A."/>
        </authorList>
    </citation>
    <scope>NUCLEOTIDE SEQUENCE</scope>
    <source>
        <strain evidence="2">ATCC 34329</strain>
    </source>
</reference>
<dbReference type="InterPro" id="IPR050797">
    <property type="entry name" value="Carb_Metab_Trans_Reg"/>
</dbReference>
<dbReference type="PANTHER" id="PTHR31668">
    <property type="entry name" value="GLUCOSE TRANSPORT TRANSCRIPTION REGULATOR RGT1-RELATED-RELATED"/>
    <property type="match status" value="1"/>
</dbReference>
<gene>
    <name evidence="2" type="ORF">MKZ38_006830</name>
</gene>
<proteinExistence type="predicted"/>
<name>A0AAD5RW63_9PEZI</name>
<dbReference type="Proteomes" id="UP001201980">
    <property type="component" value="Unassembled WGS sequence"/>
</dbReference>
<evidence type="ECO:0000313" key="2">
    <source>
        <dbReference type="EMBL" id="KAJ2904965.1"/>
    </source>
</evidence>
<evidence type="ECO:0000313" key="3">
    <source>
        <dbReference type="Proteomes" id="UP001201980"/>
    </source>
</evidence>